<protein>
    <recommendedName>
        <fullName evidence="14">Fluoride-specific ion channel FluC</fullName>
    </recommendedName>
</protein>
<keyword evidence="3 14" id="KW-1003">Cell membrane</keyword>
<organism evidence="15 16">
    <name type="scientific">Agrilactobacillus composti DSM 18527 = JCM 14202</name>
    <dbReference type="NCBI Taxonomy" id="1423734"/>
    <lineage>
        <taxon>Bacteria</taxon>
        <taxon>Bacillati</taxon>
        <taxon>Bacillota</taxon>
        <taxon>Bacilli</taxon>
        <taxon>Lactobacillales</taxon>
        <taxon>Lactobacillaceae</taxon>
        <taxon>Agrilactobacillus</taxon>
    </lineage>
</organism>
<evidence type="ECO:0000256" key="3">
    <source>
        <dbReference type="ARBA" id="ARBA00022475"/>
    </source>
</evidence>
<dbReference type="NCBIfam" id="NF010816">
    <property type="entry name" value="PRK14220.1"/>
    <property type="match status" value="1"/>
</dbReference>
<name>X0PVX8_9LACO</name>
<gene>
    <name evidence="14" type="primary">fluC</name>
    <name evidence="14" type="synonym">crcB</name>
    <name evidence="15" type="ORF">FC83_GL002176</name>
</gene>
<feature type="transmembrane region" description="Helical" evidence="14">
    <location>
        <begin position="6"/>
        <end position="21"/>
    </location>
</feature>
<dbReference type="PANTHER" id="PTHR28259">
    <property type="entry name" value="FLUORIDE EXPORT PROTEIN 1-RELATED"/>
    <property type="match status" value="1"/>
</dbReference>
<evidence type="ECO:0000256" key="1">
    <source>
        <dbReference type="ARBA" id="ARBA00004651"/>
    </source>
</evidence>
<evidence type="ECO:0000256" key="13">
    <source>
        <dbReference type="ARBA" id="ARBA00049940"/>
    </source>
</evidence>
<feature type="transmembrane region" description="Helical" evidence="14">
    <location>
        <begin position="59"/>
        <end position="82"/>
    </location>
</feature>
<feature type="binding site" evidence="14">
    <location>
        <position position="70"/>
    </location>
    <ligand>
        <name>Na(+)</name>
        <dbReference type="ChEBI" id="CHEBI:29101"/>
        <note>structural</note>
    </ligand>
</feature>
<keyword evidence="5 14" id="KW-0479">Metal-binding</keyword>
<comment type="similarity">
    <text evidence="11 14">Belongs to the fluoride channel Fluc/FEX (TC 1.A.43) family.</text>
</comment>
<evidence type="ECO:0000256" key="7">
    <source>
        <dbReference type="ARBA" id="ARBA00023053"/>
    </source>
</evidence>
<comment type="catalytic activity">
    <reaction evidence="12">
        <text>fluoride(in) = fluoride(out)</text>
        <dbReference type="Rhea" id="RHEA:76159"/>
        <dbReference type="ChEBI" id="CHEBI:17051"/>
    </reaction>
    <physiologicalReaction direction="left-to-right" evidence="12">
        <dbReference type="Rhea" id="RHEA:76160"/>
    </physiologicalReaction>
</comment>
<dbReference type="STRING" id="1423734.FC83_GL002176"/>
<evidence type="ECO:0000256" key="5">
    <source>
        <dbReference type="ARBA" id="ARBA00022723"/>
    </source>
</evidence>
<comment type="caution">
    <text evidence="15">The sequence shown here is derived from an EMBL/GenBank/DDBJ whole genome shotgun (WGS) entry which is preliminary data.</text>
</comment>
<keyword evidence="2 14" id="KW-0813">Transport</keyword>
<dbReference type="RefSeq" id="WP_235184379.1">
    <property type="nucleotide sequence ID" value="NZ_AZGA01000026.1"/>
</dbReference>
<keyword evidence="4 14" id="KW-0812">Transmembrane</keyword>
<evidence type="ECO:0000256" key="4">
    <source>
        <dbReference type="ARBA" id="ARBA00022692"/>
    </source>
</evidence>
<evidence type="ECO:0000313" key="15">
    <source>
        <dbReference type="EMBL" id="KRM34401.1"/>
    </source>
</evidence>
<evidence type="ECO:0000313" key="16">
    <source>
        <dbReference type="Proteomes" id="UP000051236"/>
    </source>
</evidence>
<dbReference type="GO" id="GO:0062054">
    <property type="term" value="F:fluoride channel activity"/>
    <property type="evidence" value="ECO:0007669"/>
    <property type="project" value="UniProtKB-UniRule"/>
</dbReference>
<keyword evidence="6 14" id="KW-1133">Transmembrane helix</keyword>
<comment type="activity regulation">
    <text evidence="14">Na(+) is not transported, but it plays an essential structural role and its presence is essential for fluoride channel function.</text>
</comment>
<dbReference type="AlphaFoldDB" id="X0PVX8"/>
<dbReference type="HAMAP" id="MF_00454">
    <property type="entry name" value="FluC"/>
    <property type="match status" value="1"/>
</dbReference>
<evidence type="ECO:0000256" key="8">
    <source>
        <dbReference type="ARBA" id="ARBA00023065"/>
    </source>
</evidence>
<dbReference type="EMBL" id="AZGA01000026">
    <property type="protein sequence ID" value="KRM34401.1"/>
    <property type="molecule type" value="Genomic_DNA"/>
</dbReference>
<comment type="function">
    <text evidence="13 14">Fluoride-specific ion channel. Important for reducing fluoride concentration in the cell, thus reducing its toxicity.</text>
</comment>
<comment type="subcellular location">
    <subcellularLocation>
        <location evidence="1 14">Cell membrane</location>
        <topology evidence="1 14">Multi-pass membrane protein</topology>
    </subcellularLocation>
</comment>
<dbReference type="PATRIC" id="fig|1423734.3.peg.2197"/>
<evidence type="ECO:0000256" key="6">
    <source>
        <dbReference type="ARBA" id="ARBA00022989"/>
    </source>
</evidence>
<feature type="binding site" evidence="14">
    <location>
        <position position="73"/>
    </location>
    <ligand>
        <name>Na(+)</name>
        <dbReference type="ChEBI" id="CHEBI:29101"/>
        <note>structural</note>
    </ligand>
</feature>
<accession>X0PVX8</accession>
<dbReference type="InterPro" id="IPR003691">
    <property type="entry name" value="FluC"/>
</dbReference>
<dbReference type="eggNOG" id="COG0239">
    <property type="taxonomic scope" value="Bacteria"/>
</dbReference>
<sequence>MMPYLYVAIGASLGAMGRYKFTALVKHLIETKLPLATLLINWSGAFILAFLWGVQVPQFWYQFLGTGILGGFTTFSTLNSELAGLLYQRAVRVFVRYFLLTYVGGLLLAALGFVLGHKLV</sequence>
<keyword evidence="9 14" id="KW-0472">Membrane</keyword>
<evidence type="ECO:0000256" key="12">
    <source>
        <dbReference type="ARBA" id="ARBA00035585"/>
    </source>
</evidence>
<dbReference type="GO" id="GO:0140114">
    <property type="term" value="P:cellular detoxification of fluoride"/>
    <property type="evidence" value="ECO:0007669"/>
    <property type="project" value="UniProtKB-UniRule"/>
</dbReference>
<dbReference type="GO" id="GO:0005886">
    <property type="term" value="C:plasma membrane"/>
    <property type="evidence" value="ECO:0007669"/>
    <property type="project" value="UniProtKB-SubCell"/>
</dbReference>
<dbReference type="Pfam" id="PF02537">
    <property type="entry name" value="CRCB"/>
    <property type="match status" value="1"/>
</dbReference>
<keyword evidence="8 14" id="KW-0406">Ion transport</keyword>
<keyword evidence="16" id="KW-1185">Reference proteome</keyword>
<dbReference type="GO" id="GO:0046872">
    <property type="term" value="F:metal ion binding"/>
    <property type="evidence" value="ECO:0007669"/>
    <property type="project" value="UniProtKB-KW"/>
</dbReference>
<dbReference type="Proteomes" id="UP000051236">
    <property type="component" value="Unassembled WGS sequence"/>
</dbReference>
<dbReference type="PANTHER" id="PTHR28259:SF16">
    <property type="entry name" value="FLUORIDE-SPECIFIC ION CHANNEL FLUC 2"/>
    <property type="match status" value="1"/>
</dbReference>
<evidence type="ECO:0000256" key="10">
    <source>
        <dbReference type="ARBA" id="ARBA00023303"/>
    </source>
</evidence>
<evidence type="ECO:0000256" key="9">
    <source>
        <dbReference type="ARBA" id="ARBA00023136"/>
    </source>
</evidence>
<feature type="transmembrane region" description="Helical" evidence="14">
    <location>
        <begin position="33"/>
        <end position="53"/>
    </location>
</feature>
<reference evidence="15 16" key="1">
    <citation type="journal article" date="2015" name="Genome Announc.">
        <title>Expanding the biotechnology potential of lactobacilli through comparative genomics of 213 strains and associated genera.</title>
        <authorList>
            <person name="Sun Z."/>
            <person name="Harris H.M."/>
            <person name="McCann A."/>
            <person name="Guo C."/>
            <person name="Argimon S."/>
            <person name="Zhang W."/>
            <person name="Yang X."/>
            <person name="Jeffery I.B."/>
            <person name="Cooney J.C."/>
            <person name="Kagawa T.F."/>
            <person name="Liu W."/>
            <person name="Song Y."/>
            <person name="Salvetti E."/>
            <person name="Wrobel A."/>
            <person name="Rasinkangas P."/>
            <person name="Parkhill J."/>
            <person name="Rea M.C."/>
            <person name="O'Sullivan O."/>
            <person name="Ritari J."/>
            <person name="Douillard F.P."/>
            <person name="Paul Ross R."/>
            <person name="Yang R."/>
            <person name="Briner A.E."/>
            <person name="Felis G.E."/>
            <person name="de Vos W.M."/>
            <person name="Barrangou R."/>
            <person name="Klaenhammer T.R."/>
            <person name="Caufield P.W."/>
            <person name="Cui Y."/>
            <person name="Zhang H."/>
            <person name="O'Toole P.W."/>
        </authorList>
    </citation>
    <scope>NUCLEOTIDE SEQUENCE [LARGE SCALE GENOMIC DNA]</scope>
    <source>
        <strain evidence="15 16">DSM 18527</strain>
    </source>
</reference>
<evidence type="ECO:0000256" key="11">
    <source>
        <dbReference type="ARBA" id="ARBA00035120"/>
    </source>
</evidence>
<proteinExistence type="inferred from homology"/>
<evidence type="ECO:0000256" key="14">
    <source>
        <dbReference type="HAMAP-Rule" id="MF_00454"/>
    </source>
</evidence>
<evidence type="ECO:0000256" key="2">
    <source>
        <dbReference type="ARBA" id="ARBA00022448"/>
    </source>
</evidence>
<feature type="transmembrane region" description="Helical" evidence="14">
    <location>
        <begin position="94"/>
        <end position="115"/>
    </location>
</feature>
<keyword evidence="7 14" id="KW-0915">Sodium</keyword>
<keyword evidence="10 14" id="KW-0407">Ion channel</keyword>